<dbReference type="Gene3D" id="3.20.20.370">
    <property type="entry name" value="Glycoside hydrolase/deacetylase"/>
    <property type="match status" value="1"/>
</dbReference>
<dbReference type="InterPro" id="IPR002509">
    <property type="entry name" value="NODB_dom"/>
</dbReference>
<organism evidence="3 4">
    <name type="scientific">Halobium salinum</name>
    <dbReference type="NCBI Taxonomy" id="1364940"/>
    <lineage>
        <taxon>Archaea</taxon>
        <taxon>Methanobacteriati</taxon>
        <taxon>Methanobacteriota</taxon>
        <taxon>Stenosarchaea group</taxon>
        <taxon>Halobacteria</taxon>
        <taxon>Halobacteriales</taxon>
        <taxon>Haloferacaceae</taxon>
        <taxon>Halobium</taxon>
    </lineage>
</organism>
<dbReference type="Proteomes" id="UP001595921">
    <property type="component" value="Unassembled WGS sequence"/>
</dbReference>
<dbReference type="RefSeq" id="WP_267624570.1">
    <property type="nucleotide sequence ID" value="NZ_JAODIW010000009.1"/>
</dbReference>
<name>A0ABD5PAX0_9EURY</name>
<gene>
    <name evidence="3" type="ORF">ACFO0N_07735</name>
</gene>
<dbReference type="EMBL" id="JBHSDS010000005">
    <property type="protein sequence ID" value="MFC4357837.1"/>
    <property type="molecule type" value="Genomic_DNA"/>
</dbReference>
<comment type="caution">
    <text evidence="3">The sequence shown here is derived from an EMBL/GenBank/DDBJ whole genome shotgun (WGS) entry which is preliminary data.</text>
</comment>
<evidence type="ECO:0000313" key="4">
    <source>
        <dbReference type="Proteomes" id="UP001595921"/>
    </source>
</evidence>
<sequence>MTGPRDWATRWGFVAGLAGAAVVGKGGAAHGLPEDADSNGMLVFTYDDGHDDDYTKLYQGAHRPEGAPACTAVVTNRIGIDDFLSGEQLREMQDEGGWGVLSHTHRHRWLAPVDLTRDARAGDTRLYTETWQHGKLSGDPIEVTDGARSEVVRVAGADRDVPFVELREPLQNDYRVADGAYERYDPSFVDATFAESRQTLRRAFGPGAGNHLVLPYSQYGPSTRGLVGEHFVGVTDAGSHAAYDVKGLNPVDRIELPNLSREYFSERRMTDAQLGAWLDELAARDALGILGSHSWDETLPVERVRWTIRQARARGIDIVTLSEALSRLGLMTGESAPSTTETKTPETTTTRTTGTTETTTGTPETTETTTPETTAGSSSPATVTSEPTTSPETPASEEEDTKPDDDGSDGRGASGGGGGGVDVSQEGGLGIRNVDVANTTLLVGDEVLVTVTVSNTDVIPRSRTFELTLGGTALDAERVFADSGEERTFELAGRVTSPGEYELAVGAQTTTVLVEGRDDPTSQVTTELTPTPTTVRPSPSATTERVAEAGLQDATEPGTASDERSITTRDGDALSLPLEILAVVVGLGSAAAYLFSRRGGDGPEE</sequence>
<dbReference type="SUPFAM" id="SSF88713">
    <property type="entry name" value="Glycoside hydrolase/deacetylase"/>
    <property type="match status" value="1"/>
</dbReference>
<dbReference type="Pfam" id="PF01522">
    <property type="entry name" value="Polysacc_deac_1"/>
    <property type="match status" value="1"/>
</dbReference>
<accession>A0ABD5PAX0</accession>
<protein>
    <submittedName>
        <fullName evidence="3">Polysaccharide deacetylase family protein</fullName>
    </submittedName>
</protein>
<feature type="compositionally biased region" description="Gly residues" evidence="1">
    <location>
        <begin position="410"/>
        <end position="421"/>
    </location>
</feature>
<evidence type="ECO:0000256" key="1">
    <source>
        <dbReference type="SAM" id="MobiDB-lite"/>
    </source>
</evidence>
<evidence type="ECO:0000313" key="3">
    <source>
        <dbReference type="EMBL" id="MFC4357837.1"/>
    </source>
</evidence>
<feature type="region of interest" description="Disordered" evidence="1">
    <location>
        <begin position="518"/>
        <end position="569"/>
    </location>
</feature>
<feature type="region of interest" description="Disordered" evidence="1">
    <location>
        <begin position="330"/>
        <end position="426"/>
    </location>
</feature>
<feature type="domain" description="NodB homology" evidence="2">
    <location>
        <begin position="38"/>
        <end position="223"/>
    </location>
</feature>
<keyword evidence="4" id="KW-1185">Reference proteome</keyword>
<feature type="compositionally biased region" description="Low complexity" evidence="1">
    <location>
        <begin position="521"/>
        <end position="543"/>
    </location>
</feature>
<proteinExistence type="predicted"/>
<evidence type="ECO:0000259" key="2">
    <source>
        <dbReference type="Pfam" id="PF01522"/>
    </source>
</evidence>
<feature type="compositionally biased region" description="Low complexity" evidence="1">
    <location>
        <begin position="334"/>
        <end position="394"/>
    </location>
</feature>
<dbReference type="AlphaFoldDB" id="A0ABD5PAX0"/>
<reference evidence="3 4" key="1">
    <citation type="journal article" date="2019" name="Int. J. Syst. Evol. Microbiol.">
        <title>The Global Catalogue of Microorganisms (GCM) 10K type strain sequencing project: providing services to taxonomists for standard genome sequencing and annotation.</title>
        <authorList>
            <consortium name="The Broad Institute Genomics Platform"/>
            <consortium name="The Broad Institute Genome Sequencing Center for Infectious Disease"/>
            <person name="Wu L."/>
            <person name="Ma J."/>
        </authorList>
    </citation>
    <scope>NUCLEOTIDE SEQUENCE [LARGE SCALE GENOMIC DNA]</scope>
    <source>
        <strain evidence="3 4">CGMCC 1.12553</strain>
    </source>
</reference>
<dbReference type="InterPro" id="IPR011330">
    <property type="entry name" value="Glyco_hydro/deAcase_b/a-brl"/>
</dbReference>